<dbReference type="InterPro" id="IPR020472">
    <property type="entry name" value="WD40_PAC1"/>
</dbReference>
<accession>A0A9W4N5G9</accession>
<protein>
    <recommendedName>
        <fullName evidence="5">Mitochondrial division protein 1</fullName>
    </recommendedName>
</protein>
<evidence type="ECO:0000256" key="5">
    <source>
        <dbReference type="ARBA" id="ARBA00039789"/>
    </source>
</evidence>
<name>A0A9W4N5G9_9EURO</name>
<dbReference type="GO" id="GO:1990234">
    <property type="term" value="C:transferase complex"/>
    <property type="evidence" value="ECO:0007669"/>
    <property type="project" value="UniProtKB-ARBA"/>
</dbReference>
<evidence type="ECO:0000256" key="6">
    <source>
        <dbReference type="ARBA" id="ARBA00043913"/>
    </source>
</evidence>
<feature type="repeat" description="WD" evidence="7">
    <location>
        <begin position="97"/>
        <end position="138"/>
    </location>
</feature>
<dbReference type="SMART" id="SM00320">
    <property type="entry name" value="WD40"/>
    <property type="match status" value="3"/>
</dbReference>
<sequence length="214" mass="23335">MSLLGFISEVVGMLHLLRTVIPGDDNCVLSDFLRDGTRFVLKYRHIADEAPLQIYCAGLVFAPQMAIIRTEFKQDLPSWICQLPQVNEKWSAELQALEGHSNWVLSVAFSPDGRLLASGSDDKTVRLWDTATGGLQQTLEGHSSSVRSVAFSRGGRLLASGSSDKTVRLWDTATGGLQQTLEGHSSSVRSVAFSPDGRLLASGSDDNTVRLWDT</sequence>
<dbReference type="InterPro" id="IPR019775">
    <property type="entry name" value="WD40_repeat_CS"/>
</dbReference>
<comment type="caution">
    <text evidence="8">The sequence shown here is derived from an EMBL/GenBank/DDBJ whole genome shotgun (WGS) entry which is preliminary data.</text>
</comment>
<keyword evidence="3" id="KW-0677">Repeat</keyword>
<dbReference type="CDD" id="cd00200">
    <property type="entry name" value="WD40"/>
    <property type="match status" value="1"/>
</dbReference>
<dbReference type="PROSITE" id="PS50294">
    <property type="entry name" value="WD_REPEATS_REGION"/>
    <property type="match status" value="3"/>
</dbReference>
<dbReference type="InterPro" id="IPR015943">
    <property type="entry name" value="WD40/YVTN_repeat-like_dom_sf"/>
</dbReference>
<proteinExistence type="inferred from homology"/>
<organism evidence="8 9">
    <name type="scientific">Penicillium salamii</name>
    <dbReference type="NCBI Taxonomy" id="1612424"/>
    <lineage>
        <taxon>Eukaryota</taxon>
        <taxon>Fungi</taxon>
        <taxon>Dikarya</taxon>
        <taxon>Ascomycota</taxon>
        <taxon>Pezizomycotina</taxon>
        <taxon>Eurotiomycetes</taxon>
        <taxon>Eurotiomycetidae</taxon>
        <taxon>Eurotiales</taxon>
        <taxon>Aspergillaceae</taxon>
        <taxon>Penicillium</taxon>
    </lineage>
</organism>
<dbReference type="PANTHER" id="PTHR22847">
    <property type="entry name" value="WD40 REPEAT PROTEIN"/>
    <property type="match status" value="1"/>
</dbReference>
<dbReference type="PANTHER" id="PTHR22847:SF637">
    <property type="entry name" value="WD REPEAT DOMAIN 5B"/>
    <property type="match status" value="1"/>
</dbReference>
<dbReference type="InterPro" id="IPR036322">
    <property type="entry name" value="WD40_repeat_dom_sf"/>
</dbReference>
<evidence type="ECO:0000256" key="3">
    <source>
        <dbReference type="ARBA" id="ARBA00022737"/>
    </source>
</evidence>
<dbReference type="Proteomes" id="UP001152592">
    <property type="component" value="Unassembled WGS sequence"/>
</dbReference>
<evidence type="ECO:0000256" key="2">
    <source>
        <dbReference type="ARBA" id="ARBA00022574"/>
    </source>
</evidence>
<dbReference type="GO" id="GO:0005741">
    <property type="term" value="C:mitochondrial outer membrane"/>
    <property type="evidence" value="ECO:0007669"/>
    <property type="project" value="UniProtKB-SubCell"/>
</dbReference>
<dbReference type="SUPFAM" id="SSF50978">
    <property type="entry name" value="WD40 repeat-like"/>
    <property type="match status" value="1"/>
</dbReference>
<comment type="function">
    <text evidence="6">Involved in mitochondrial fission. Acts as an adapter protein required to form mitochondrial fission complexes. Formation of these complexes is required to promote constriction and fission of the mitochondrial compartment at a late step in mitochondrial division.</text>
</comment>
<dbReference type="EMBL" id="CAJVPD010000035">
    <property type="protein sequence ID" value="CAG8261270.1"/>
    <property type="molecule type" value="Genomic_DNA"/>
</dbReference>
<evidence type="ECO:0000256" key="4">
    <source>
        <dbReference type="ARBA" id="ARBA00038415"/>
    </source>
</evidence>
<evidence type="ECO:0000313" key="9">
    <source>
        <dbReference type="Proteomes" id="UP001152592"/>
    </source>
</evidence>
<feature type="repeat" description="WD" evidence="7">
    <location>
        <begin position="181"/>
        <end position="214"/>
    </location>
</feature>
<dbReference type="GO" id="GO:0005634">
    <property type="term" value="C:nucleus"/>
    <property type="evidence" value="ECO:0007669"/>
    <property type="project" value="TreeGrafter"/>
</dbReference>
<dbReference type="OrthoDB" id="2194683at2759"/>
<dbReference type="PRINTS" id="PR00320">
    <property type="entry name" value="GPROTEINBRPT"/>
</dbReference>
<comment type="similarity">
    <text evidence="4">Belongs to the WD repeat MDV1/CAF4 family.</text>
</comment>
<dbReference type="PROSITE" id="PS50082">
    <property type="entry name" value="WD_REPEATS_2"/>
    <property type="match status" value="3"/>
</dbReference>
<feature type="repeat" description="WD" evidence="7">
    <location>
        <begin position="139"/>
        <end position="180"/>
    </location>
</feature>
<dbReference type="Pfam" id="PF00400">
    <property type="entry name" value="WD40"/>
    <property type="match status" value="3"/>
</dbReference>
<comment type="subcellular location">
    <subcellularLocation>
        <location evidence="1">Mitochondrion outer membrane</location>
        <topology evidence="1">Peripheral membrane protein</topology>
        <orientation evidence="1">Cytoplasmic side</orientation>
    </subcellularLocation>
</comment>
<dbReference type="Gene3D" id="2.130.10.10">
    <property type="entry name" value="YVTN repeat-like/Quinoprotein amine dehydrogenase"/>
    <property type="match status" value="1"/>
</dbReference>
<dbReference type="AlphaFoldDB" id="A0A9W4N5G9"/>
<gene>
    <name evidence="8" type="ORF">PSALAMII_LOCUS952</name>
</gene>
<keyword evidence="2 7" id="KW-0853">WD repeat</keyword>
<dbReference type="PROSITE" id="PS00678">
    <property type="entry name" value="WD_REPEATS_1"/>
    <property type="match status" value="3"/>
</dbReference>
<feature type="non-terminal residue" evidence="8">
    <location>
        <position position="1"/>
    </location>
</feature>
<evidence type="ECO:0000256" key="1">
    <source>
        <dbReference type="ARBA" id="ARBA00004570"/>
    </source>
</evidence>
<evidence type="ECO:0000256" key="7">
    <source>
        <dbReference type="PROSITE-ProRule" id="PRU00221"/>
    </source>
</evidence>
<dbReference type="InterPro" id="IPR001680">
    <property type="entry name" value="WD40_rpt"/>
</dbReference>
<evidence type="ECO:0000313" key="8">
    <source>
        <dbReference type="EMBL" id="CAG8261270.1"/>
    </source>
</evidence>
<reference evidence="8" key="1">
    <citation type="submission" date="2021-07" db="EMBL/GenBank/DDBJ databases">
        <authorList>
            <person name="Branca A.L. A."/>
        </authorList>
    </citation>
    <scope>NUCLEOTIDE SEQUENCE</scope>
</reference>